<dbReference type="RefSeq" id="WP_138647876.1">
    <property type="nucleotide sequence ID" value="NZ_VCKW01000154.1"/>
</dbReference>
<dbReference type="EMBL" id="VCKW01000154">
    <property type="protein sequence ID" value="TMQ92952.1"/>
    <property type="molecule type" value="Genomic_DNA"/>
</dbReference>
<sequence>MEFELRPEQGVPPVLLGATLAAARSALQGLGFLAVEDFRRAHDEPGALFFTGPAGRVSGFVYGDEDGRVVAIEIANPNPRNAPGEGQDAVVYSGLDVFSTPAPDVIEALYAGTVVEVDGDSVIVPDLFMEFSLGGEHHDRVDDDGGATFFSGVLLAGEGYY</sequence>
<accession>A0A5C4J6M0</accession>
<gene>
    <name evidence="1" type="ORF">ETD83_26265</name>
</gene>
<proteinExistence type="predicted"/>
<dbReference type="OrthoDB" id="3870503at2"/>
<organism evidence="1 2">
    <name type="scientific">Actinomadura soli</name>
    <dbReference type="NCBI Taxonomy" id="2508997"/>
    <lineage>
        <taxon>Bacteria</taxon>
        <taxon>Bacillati</taxon>
        <taxon>Actinomycetota</taxon>
        <taxon>Actinomycetes</taxon>
        <taxon>Streptosporangiales</taxon>
        <taxon>Thermomonosporaceae</taxon>
        <taxon>Actinomadura</taxon>
    </lineage>
</organism>
<reference evidence="1 2" key="1">
    <citation type="submission" date="2019-05" db="EMBL/GenBank/DDBJ databases">
        <title>Draft genome sequence of Actinomadura sp. 14C53.</title>
        <authorList>
            <person name="Saricaoglu S."/>
            <person name="Isik K."/>
        </authorList>
    </citation>
    <scope>NUCLEOTIDE SEQUENCE [LARGE SCALE GENOMIC DNA]</scope>
    <source>
        <strain evidence="1 2">14C53</strain>
    </source>
</reference>
<evidence type="ECO:0000313" key="2">
    <source>
        <dbReference type="Proteomes" id="UP000309174"/>
    </source>
</evidence>
<comment type="caution">
    <text evidence="1">The sequence shown here is derived from an EMBL/GenBank/DDBJ whole genome shotgun (WGS) entry which is preliminary data.</text>
</comment>
<name>A0A5C4J6M0_9ACTN</name>
<dbReference type="Proteomes" id="UP000309174">
    <property type="component" value="Unassembled WGS sequence"/>
</dbReference>
<evidence type="ECO:0000313" key="1">
    <source>
        <dbReference type="EMBL" id="TMQ92952.1"/>
    </source>
</evidence>
<dbReference type="AlphaFoldDB" id="A0A5C4J6M0"/>
<keyword evidence="2" id="KW-1185">Reference proteome</keyword>
<protein>
    <submittedName>
        <fullName evidence="1">Uncharacterized protein</fullName>
    </submittedName>
</protein>